<evidence type="ECO:0000313" key="3">
    <source>
        <dbReference type="Proteomes" id="UP000215127"/>
    </source>
</evidence>
<organism evidence="2 3">
    <name type="scientific">Zymoseptoria tritici (strain ST99CH_3D7)</name>
    <dbReference type="NCBI Taxonomy" id="1276538"/>
    <lineage>
        <taxon>Eukaryota</taxon>
        <taxon>Fungi</taxon>
        <taxon>Dikarya</taxon>
        <taxon>Ascomycota</taxon>
        <taxon>Pezizomycotina</taxon>
        <taxon>Dothideomycetes</taxon>
        <taxon>Dothideomycetidae</taxon>
        <taxon>Mycosphaerellales</taxon>
        <taxon>Mycosphaerellaceae</taxon>
        <taxon>Zymoseptoria</taxon>
    </lineage>
</organism>
<keyword evidence="3" id="KW-1185">Reference proteome</keyword>
<reference evidence="2 3" key="1">
    <citation type="submission" date="2016-06" db="EMBL/GenBank/DDBJ databases">
        <authorList>
            <person name="Kjaerup R.B."/>
            <person name="Dalgaard T.S."/>
            <person name="Juul-Madsen H.R."/>
        </authorList>
    </citation>
    <scope>NUCLEOTIDE SEQUENCE [LARGE SCALE GENOMIC DNA]</scope>
</reference>
<feature type="signal peptide" evidence="1">
    <location>
        <begin position="1"/>
        <end position="19"/>
    </location>
</feature>
<feature type="chain" id="PRO_5013027729" description="Hydrophobin" evidence="1">
    <location>
        <begin position="20"/>
        <end position="87"/>
    </location>
</feature>
<proteinExistence type="predicted"/>
<name>A0A1X7RTQ6_ZYMT9</name>
<protein>
    <recommendedName>
        <fullName evidence="4">Hydrophobin</fullName>
    </recommendedName>
</protein>
<dbReference type="Proteomes" id="UP000215127">
    <property type="component" value="Chromosome 5"/>
</dbReference>
<evidence type="ECO:0000313" key="2">
    <source>
        <dbReference type="EMBL" id="SMQ50581.1"/>
    </source>
</evidence>
<sequence>MKLAIVAMTALLMAIPALAGKRAYCAGLPDNSYDGYISQKCQENHIPLPNSPPAGTCCIRHPNQIKAMQNVCGSFSVTASVAYGGSC</sequence>
<gene>
    <name evidence="2" type="ORF">ZT3D7_G5734</name>
</gene>
<evidence type="ECO:0000256" key="1">
    <source>
        <dbReference type="SAM" id="SignalP"/>
    </source>
</evidence>
<keyword evidence="1" id="KW-0732">Signal</keyword>
<accession>A0A1X7RTQ6</accession>
<dbReference type="EMBL" id="LT853696">
    <property type="protein sequence ID" value="SMQ50581.1"/>
    <property type="molecule type" value="Genomic_DNA"/>
</dbReference>
<dbReference type="AlphaFoldDB" id="A0A1X7RTQ6"/>
<evidence type="ECO:0008006" key="4">
    <source>
        <dbReference type="Google" id="ProtNLM"/>
    </source>
</evidence>